<accession>A0A667ZT08</accession>
<dbReference type="Ensembl" id="ENSMMDT00005042746.1">
    <property type="protein sequence ID" value="ENSMMDP00005041898.1"/>
    <property type="gene ID" value="ENSMMDG00005019318.1"/>
</dbReference>
<reference evidence="1" key="2">
    <citation type="submission" date="2025-08" db="UniProtKB">
        <authorList>
            <consortium name="Ensembl"/>
        </authorList>
    </citation>
    <scope>IDENTIFICATION</scope>
</reference>
<dbReference type="AlphaFoldDB" id="A0A667ZT08"/>
<sequence length="100" mass="10449">MGHAGADISHMPSITQTHIPHTIRPTRDAPQACMLISLLQAARQTLVQTHTTHTHANPAVVCEPCAVPVGEGGMTACPSPFLSLSLCVCVCLPLSFPPSA</sequence>
<dbReference type="InParanoid" id="A0A667ZT08"/>
<reference evidence="1" key="1">
    <citation type="submission" date="2019-06" db="EMBL/GenBank/DDBJ databases">
        <authorList>
            <consortium name="Wellcome Sanger Institute Data Sharing"/>
        </authorList>
    </citation>
    <scope>NUCLEOTIDE SEQUENCE [LARGE SCALE GENOMIC DNA]</scope>
</reference>
<keyword evidence="2" id="KW-1185">Reference proteome</keyword>
<dbReference type="Proteomes" id="UP000472263">
    <property type="component" value="Chromosome 10"/>
</dbReference>
<evidence type="ECO:0000313" key="2">
    <source>
        <dbReference type="Proteomes" id="UP000472263"/>
    </source>
</evidence>
<protein>
    <submittedName>
        <fullName evidence="1">Uncharacterized protein</fullName>
    </submittedName>
</protein>
<proteinExistence type="predicted"/>
<name>A0A667ZT08_9TELE</name>
<evidence type="ECO:0000313" key="1">
    <source>
        <dbReference type="Ensembl" id="ENSMMDP00005041898.1"/>
    </source>
</evidence>
<organism evidence="1 2">
    <name type="scientific">Myripristis murdjan</name>
    <name type="common">pinecone soldierfish</name>
    <dbReference type="NCBI Taxonomy" id="586833"/>
    <lineage>
        <taxon>Eukaryota</taxon>
        <taxon>Metazoa</taxon>
        <taxon>Chordata</taxon>
        <taxon>Craniata</taxon>
        <taxon>Vertebrata</taxon>
        <taxon>Euteleostomi</taxon>
        <taxon>Actinopterygii</taxon>
        <taxon>Neopterygii</taxon>
        <taxon>Teleostei</taxon>
        <taxon>Neoteleostei</taxon>
        <taxon>Acanthomorphata</taxon>
        <taxon>Holocentriformes</taxon>
        <taxon>Holocentridae</taxon>
        <taxon>Myripristis</taxon>
    </lineage>
</organism>
<reference evidence="1" key="3">
    <citation type="submission" date="2025-09" db="UniProtKB">
        <authorList>
            <consortium name="Ensembl"/>
        </authorList>
    </citation>
    <scope>IDENTIFICATION</scope>
</reference>